<comment type="similarity">
    <text evidence="7">Belongs to the binding-protein-dependent transport system permease family.</text>
</comment>
<evidence type="ECO:0000259" key="8">
    <source>
        <dbReference type="PROSITE" id="PS50928"/>
    </source>
</evidence>
<keyword evidence="4 7" id="KW-0812">Transmembrane</keyword>
<evidence type="ECO:0000256" key="1">
    <source>
        <dbReference type="ARBA" id="ARBA00004651"/>
    </source>
</evidence>
<dbReference type="SUPFAM" id="SSF161098">
    <property type="entry name" value="MetI-like"/>
    <property type="match status" value="1"/>
</dbReference>
<evidence type="ECO:0000256" key="7">
    <source>
        <dbReference type="RuleBase" id="RU363032"/>
    </source>
</evidence>
<dbReference type="InterPro" id="IPR000515">
    <property type="entry name" value="MetI-like"/>
</dbReference>
<dbReference type="RefSeq" id="WP_084108196.1">
    <property type="nucleotide sequence ID" value="NZ_AVPL01000007.1"/>
</dbReference>
<dbReference type="GO" id="GO:0005886">
    <property type="term" value="C:plasma membrane"/>
    <property type="evidence" value="ECO:0007669"/>
    <property type="project" value="UniProtKB-SubCell"/>
</dbReference>
<proteinExistence type="inferred from homology"/>
<dbReference type="Gene3D" id="1.10.3720.10">
    <property type="entry name" value="MetI-like"/>
    <property type="match status" value="1"/>
</dbReference>
<evidence type="ECO:0000313" key="9">
    <source>
        <dbReference type="EMBL" id="KGN42176.1"/>
    </source>
</evidence>
<evidence type="ECO:0000313" key="10">
    <source>
        <dbReference type="Proteomes" id="UP000030013"/>
    </source>
</evidence>
<accession>A0A0A0K321</accession>
<evidence type="ECO:0000256" key="5">
    <source>
        <dbReference type="ARBA" id="ARBA00022989"/>
    </source>
</evidence>
<sequence length="339" mass="36674">MVASVLSVAPSGIIPEPFLRAESVAGKFFLMFFAVAFFAAVFGGVLFLASLFKGRKGEQAQGALFAAPAVLLLSIGLVYPAVLTIIQSVRGKSGEGGFSLSNYSAMFTQPELLLVLRNTALWVILVPFLATAIGLLYAILIDRARGEAFAKALIFLPMAISMVGAGIIWKFVYQYKQTERPQIGLLNQILKSLGFETQQFLLEAPLNTLMLIVVMVWIQAGFAMTILSAAIKAIPDDIIEAARLDGVSGLKMFRHITLPSIRAALVVVLTTIAIGTLKVFDIVRTMTAGQFDTSVVANEFYSQSFRYNAPGLGAALAVLLFILVIPIVVYNIIQMRKEA</sequence>
<feature type="transmembrane region" description="Helical" evidence="7">
    <location>
        <begin position="120"/>
        <end position="140"/>
    </location>
</feature>
<dbReference type="STRING" id="1385519.N801_01165"/>
<organism evidence="9 10">
    <name type="scientific">Knoellia aerolata DSM 18566</name>
    <dbReference type="NCBI Taxonomy" id="1385519"/>
    <lineage>
        <taxon>Bacteria</taxon>
        <taxon>Bacillati</taxon>
        <taxon>Actinomycetota</taxon>
        <taxon>Actinomycetes</taxon>
        <taxon>Micrococcales</taxon>
        <taxon>Intrasporangiaceae</taxon>
        <taxon>Knoellia</taxon>
    </lineage>
</organism>
<reference evidence="9 10" key="1">
    <citation type="submission" date="2013-08" db="EMBL/GenBank/DDBJ databases">
        <title>The genome sequence of Knoellia aerolata.</title>
        <authorList>
            <person name="Zhu W."/>
            <person name="Wang G."/>
        </authorList>
    </citation>
    <scope>NUCLEOTIDE SEQUENCE [LARGE SCALE GENOMIC DNA]</scope>
    <source>
        <strain evidence="9 10">DSM 18566</strain>
    </source>
</reference>
<feature type="transmembrane region" description="Helical" evidence="7">
    <location>
        <begin position="28"/>
        <end position="52"/>
    </location>
</feature>
<feature type="transmembrane region" description="Helical" evidence="7">
    <location>
        <begin position="64"/>
        <end position="86"/>
    </location>
</feature>
<evidence type="ECO:0000256" key="4">
    <source>
        <dbReference type="ARBA" id="ARBA00022692"/>
    </source>
</evidence>
<comment type="caution">
    <text evidence="9">The sequence shown here is derived from an EMBL/GenBank/DDBJ whole genome shotgun (WGS) entry which is preliminary data.</text>
</comment>
<gene>
    <name evidence="9" type="ORF">N801_01165</name>
</gene>
<dbReference type="Proteomes" id="UP000030013">
    <property type="component" value="Unassembled WGS sequence"/>
</dbReference>
<dbReference type="PANTHER" id="PTHR43227:SF8">
    <property type="entry name" value="DIACETYLCHITOBIOSE UPTAKE SYSTEM PERMEASE PROTEIN DASB"/>
    <property type="match status" value="1"/>
</dbReference>
<feature type="transmembrane region" description="Helical" evidence="7">
    <location>
        <begin position="152"/>
        <end position="172"/>
    </location>
</feature>
<keyword evidence="5 7" id="KW-1133">Transmembrane helix</keyword>
<dbReference type="InterPro" id="IPR035906">
    <property type="entry name" value="MetI-like_sf"/>
</dbReference>
<dbReference type="AlphaFoldDB" id="A0A0A0K321"/>
<feature type="transmembrane region" description="Helical" evidence="7">
    <location>
        <begin position="312"/>
        <end position="333"/>
    </location>
</feature>
<dbReference type="PROSITE" id="PS50928">
    <property type="entry name" value="ABC_TM1"/>
    <property type="match status" value="1"/>
</dbReference>
<feature type="transmembrane region" description="Helical" evidence="7">
    <location>
        <begin position="261"/>
        <end position="280"/>
    </location>
</feature>
<comment type="subcellular location">
    <subcellularLocation>
        <location evidence="1 7">Cell membrane</location>
        <topology evidence="1 7">Multi-pass membrane protein</topology>
    </subcellularLocation>
</comment>
<keyword evidence="2 7" id="KW-0813">Transport</keyword>
<dbReference type="InterPro" id="IPR050809">
    <property type="entry name" value="UgpAE/MalFG_permease"/>
</dbReference>
<protein>
    <submittedName>
        <fullName evidence="9">ABC transporter permease</fullName>
    </submittedName>
</protein>
<evidence type="ECO:0000256" key="3">
    <source>
        <dbReference type="ARBA" id="ARBA00022475"/>
    </source>
</evidence>
<dbReference type="CDD" id="cd06261">
    <property type="entry name" value="TM_PBP2"/>
    <property type="match status" value="1"/>
</dbReference>
<dbReference type="GO" id="GO:0055085">
    <property type="term" value="P:transmembrane transport"/>
    <property type="evidence" value="ECO:0007669"/>
    <property type="project" value="InterPro"/>
</dbReference>
<evidence type="ECO:0000256" key="6">
    <source>
        <dbReference type="ARBA" id="ARBA00023136"/>
    </source>
</evidence>
<dbReference type="EMBL" id="AVPL01000007">
    <property type="protein sequence ID" value="KGN42176.1"/>
    <property type="molecule type" value="Genomic_DNA"/>
</dbReference>
<dbReference type="PANTHER" id="PTHR43227">
    <property type="entry name" value="BLL4140 PROTEIN"/>
    <property type="match status" value="1"/>
</dbReference>
<dbReference type="Pfam" id="PF00528">
    <property type="entry name" value="BPD_transp_1"/>
    <property type="match status" value="1"/>
</dbReference>
<dbReference type="eggNOG" id="COG1175">
    <property type="taxonomic scope" value="Bacteria"/>
</dbReference>
<evidence type="ECO:0000256" key="2">
    <source>
        <dbReference type="ARBA" id="ARBA00022448"/>
    </source>
</evidence>
<keyword evidence="3" id="KW-1003">Cell membrane</keyword>
<feature type="transmembrane region" description="Helical" evidence="7">
    <location>
        <begin position="209"/>
        <end position="231"/>
    </location>
</feature>
<feature type="domain" description="ABC transmembrane type-1" evidence="8">
    <location>
        <begin position="116"/>
        <end position="333"/>
    </location>
</feature>
<keyword evidence="10" id="KW-1185">Reference proteome</keyword>
<keyword evidence="6 7" id="KW-0472">Membrane</keyword>
<name>A0A0A0K321_9MICO</name>